<reference evidence="2" key="2">
    <citation type="submission" date="2020-12" db="EMBL/GenBank/DDBJ databases">
        <title>New Spironucleus salmonicida genome in near-complete chromosomes.</title>
        <authorList>
            <person name="Xu F."/>
            <person name="Kurt Z."/>
            <person name="Jimenez-Gonzalez A."/>
            <person name="Astvaldsson A."/>
            <person name="Andersson J.O."/>
            <person name="Svard S.G."/>
        </authorList>
    </citation>
    <scope>NUCLEOTIDE SEQUENCE</scope>
    <source>
        <strain evidence="2">ATCC 50377</strain>
    </source>
</reference>
<evidence type="ECO:0000313" key="1">
    <source>
        <dbReference type="EMBL" id="EST47279.1"/>
    </source>
</evidence>
<evidence type="ECO:0000313" key="2">
    <source>
        <dbReference type="EMBL" id="KAH0575768.1"/>
    </source>
</evidence>
<dbReference type="AlphaFoldDB" id="V6M243"/>
<protein>
    <submittedName>
        <fullName evidence="1">Uncharacterized protein</fullName>
    </submittedName>
</protein>
<proteinExistence type="predicted"/>
<accession>V6M243</accession>
<gene>
    <name evidence="1" type="ORF">SS50377_12789</name>
    <name evidence="2" type="ORF">SS50377_23408</name>
</gene>
<reference evidence="1 2" key="1">
    <citation type="journal article" date="2014" name="PLoS Genet.">
        <title>The Genome of Spironucleus salmonicida Highlights a Fish Pathogen Adapted to Fluctuating Environments.</title>
        <authorList>
            <person name="Xu F."/>
            <person name="Jerlstrom-Hultqvist J."/>
            <person name="Einarsson E."/>
            <person name="Astvaldsson A."/>
            <person name="Svard S.G."/>
            <person name="Andersson J.O."/>
        </authorList>
    </citation>
    <scope>NUCLEOTIDE SEQUENCE</scope>
    <source>
        <strain evidence="2">ATCC 50377</strain>
    </source>
</reference>
<dbReference type="EMBL" id="AUWU02000003">
    <property type="protein sequence ID" value="KAH0575768.1"/>
    <property type="molecule type" value="Genomic_DNA"/>
</dbReference>
<name>V6M243_9EUKA</name>
<organism evidence="1">
    <name type="scientific">Spironucleus salmonicida</name>
    <dbReference type="NCBI Taxonomy" id="348837"/>
    <lineage>
        <taxon>Eukaryota</taxon>
        <taxon>Metamonada</taxon>
        <taxon>Diplomonadida</taxon>
        <taxon>Hexamitidae</taxon>
        <taxon>Hexamitinae</taxon>
        <taxon>Spironucleus</taxon>
    </lineage>
</organism>
<dbReference type="EMBL" id="KI546046">
    <property type="protein sequence ID" value="EST47279.1"/>
    <property type="molecule type" value="Genomic_DNA"/>
</dbReference>
<dbReference type="VEuPathDB" id="GiardiaDB:SS50377_23408"/>
<sequence>MLKLDANTYVLTLENQTQIHFKLDSQLINVTSGRSKFEIPLQISPVSQQLKVQIDKSYEYFTSLSPQNTPRNHIVKGLLCSNRECCRIVENKRSAYCCQGCQIREQNLRQGRVQVRKELITKKHDILDKIRSIEGCFGLQEVQEIMKKFG</sequence>
<dbReference type="Proteomes" id="UP000018208">
    <property type="component" value="Unassembled WGS sequence"/>
</dbReference>
<keyword evidence="3" id="KW-1185">Reference proteome</keyword>
<evidence type="ECO:0000313" key="3">
    <source>
        <dbReference type="Proteomes" id="UP000018208"/>
    </source>
</evidence>